<keyword evidence="3" id="KW-1003">Cell membrane</keyword>
<evidence type="ECO:0000313" key="11">
    <source>
        <dbReference type="Proteomes" id="UP000770889"/>
    </source>
</evidence>
<feature type="transmembrane region" description="Helical" evidence="7">
    <location>
        <begin position="433"/>
        <end position="454"/>
    </location>
</feature>
<gene>
    <name evidence="10" type="ORF">KME65_08660</name>
</gene>
<evidence type="ECO:0000259" key="9">
    <source>
        <dbReference type="Pfam" id="PF12704"/>
    </source>
</evidence>
<dbReference type="InterPro" id="IPR051447">
    <property type="entry name" value="Lipoprotein-release_system"/>
</dbReference>
<dbReference type="GO" id="GO:0044874">
    <property type="term" value="P:lipoprotein localization to outer membrane"/>
    <property type="evidence" value="ECO:0007669"/>
    <property type="project" value="TreeGrafter"/>
</dbReference>
<dbReference type="Pfam" id="PF12704">
    <property type="entry name" value="MacB_PCD"/>
    <property type="match status" value="2"/>
</dbReference>
<proteinExistence type="inferred from homology"/>
<evidence type="ECO:0000259" key="8">
    <source>
        <dbReference type="Pfam" id="PF02687"/>
    </source>
</evidence>
<feature type="domain" description="ABC3 transporter permease C-terminal" evidence="8">
    <location>
        <begin position="269"/>
        <end position="389"/>
    </location>
</feature>
<evidence type="ECO:0000256" key="4">
    <source>
        <dbReference type="ARBA" id="ARBA00022692"/>
    </source>
</evidence>
<evidence type="ECO:0000256" key="5">
    <source>
        <dbReference type="ARBA" id="ARBA00022989"/>
    </source>
</evidence>
<evidence type="ECO:0000256" key="6">
    <source>
        <dbReference type="ARBA" id="ARBA00023136"/>
    </source>
</evidence>
<feature type="transmembrane region" description="Helical" evidence="7">
    <location>
        <begin position="702"/>
        <end position="731"/>
    </location>
</feature>
<sequence length="787" mass="86279">MRALNKKLVRNLWKLRGQVLAIAIVIASGVAVLVMSLSALQALTETTEAYYERQRFGEIFASVKRAPQRLIEQIRAIPGVRSVDHRIKYLATLSIEGFEEPVIGQLVSIPEGAQPRLNQLVLREGRLVSPGHPDEVVLSEPFADAHGMQPGDSFQALMNSNLRTLTVVGVALSPEYVYTIGPGALMPDDHRFGVMWIGREALEAAYDLDGAFNDLSLGLLHGTNPQDVIERLDQLLERYGGTGAIPRAEQISNWFLMNEIDMQKTMSTILPTIFLAVAAFLSNMVLGRLIATDRSEIGLMKAFGYSNRQVGWHYANLVMAMAGVGIILGWAAGAWLGRVNTEIYAEFYRFPLLIFRPDPGVFAIGAIVSLIAALAGSLGAVRRAANLPPAEAMMPPAPPLYRKTRISGSRFILWLDQPTRIILRQIVRAPIKALFTSLGVACSVAVMIMALQWLDSIEKIVDVFFHDAQRQDMMVGLVETQSDTTLQEFRRMPGVLAAEPMRATSVEFHAGTRTHRGAIEGIPDDPQLQRVYDAGGRVVQVPPDGLLLSTALAEKLNLDIGDHVQIEVLEGRRPKRAIPVVDLYETYIGMTAYMNIDAFNRLMGERGSLEYVTLLVDDSQLPALYKELKALPKVASVTLKDAAVREFNETMAETILIYISFFAAFACALGFGVVYNSTRIALSERGRELATLRVLGFHRGEISYILLGEAGLLILVGLPLGVLAGAGLGWFMTSAMDSELYRIPLVIKASANAIAVLVTLAATLLSAAVVRNRLDHLDLIAVLKTRE</sequence>
<dbReference type="PANTHER" id="PTHR30489:SF0">
    <property type="entry name" value="LIPOPROTEIN-RELEASING SYSTEM TRANSMEMBRANE PROTEIN LOLE"/>
    <property type="match status" value="1"/>
</dbReference>
<dbReference type="AlphaFoldDB" id="A0A944M851"/>
<dbReference type="Proteomes" id="UP000770889">
    <property type="component" value="Unassembled WGS sequence"/>
</dbReference>
<keyword evidence="5 7" id="KW-1133">Transmembrane helix</keyword>
<feature type="transmembrane region" description="Helical" evidence="7">
    <location>
        <begin position="20"/>
        <end position="43"/>
    </location>
</feature>
<dbReference type="Pfam" id="PF02687">
    <property type="entry name" value="FtsX"/>
    <property type="match status" value="2"/>
</dbReference>
<organism evidence="10 11">
    <name type="scientific">Candidatus Thiodiazotropha taylori</name>
    <dbReference type="NCBI Taxonomy" id="2792791"/>
    <lineage>
        <taxon>Bacteria</taxon>
        <taxon>Pseudomonadati</taxon>
        <taxon>Pseudomonadota</taxon>
        <taxon>Gammaproteobacteria</taxon>
        <taxon>Chromatiales</taxon>
        <taxon>Sedimenticolaceae</taxon>
        <taxon>Candidatus Thiodiazotropha</taxon>
    </lineage>
</organism>
<feature type="domain" description="MacB-like periplasmic core" evidence="9">
    <location>
        <begin position="23"/>
        <end position="187"/>
    </location>
</feature>
<dbReference type="EMBL" id="JAHHGM010000006">
    <property type="protein sequence ID" value="MBT2989024.1"/>
    <property type="molecule type" value="Genomic_DNA"/>
</dbReference>
<comment type="caution">
    <text evidence="10">The sequence shown here is derived from an EMBL/GenBank/DDBJ whole genome shotgun (WGS) entry which is preliminary data.</text>
</comment>
<reference evidence="10 11" key="1">
    <citation type="submission" date="2021-05" db="EMBL/GenBank/DDBJ databases">
        <title>Genetic and Functional Diversity in Clade A Lucinid endosymbionts from the Bahamas.</title>
        <authorList>
            <person name="Giani N.M."/>
            <person name="Engel A.S."/>
            <person name="Campbell B.J."/>
        </authorList>
    </citation>
    <scope>NUCLEOTIDE SEQUENCE [LARGE SCALE GENOMIC DNA]</scope>
    <source>
        <strain evidence="10">LUC16012Gg_MoonRockCtena</strain>
    </source>
</reference>
<feature type="transmembrane region" description="Helical" evidence="7">
    <location>
        <begin position="312"/>
        <end position="332"/>
    </location>
</feature>
<evidence type="ECO:0000256" key="3">
    <source>
        <dbReference type="ARBA" id="ARBA00022475"/>
    </source>
</evidence>
<evidence type="ECO:0000256" key="7">
    <source>
        <dbReference type="SAM" id="Phobius"/>
    </source>
</evidence>
<feature type="domain" description="ABC3 transporter permease C-terminal" evidence="8">
    <location>
        <begin position="661"/>
        <end position="773"/>
    </location>
</feature>
<feature type="transmembrane region" description="Helical" evidence="7">
    <location>
        <begin position="751"/>
        <end position="770"/>
    </location>
</feature>
<feature type="transmembrane region" description="Helical" evidence="7">
    <location>
        <begin position="655"/>
        <end position="675"/>
    </location>
</feature>
<keyword evidence="4 7" id="KW-0812">Transmembrane</keyword>
<dbReference type="InterPro" id="IPR003838">
    <property type="entry name" value="ABC3_permease_C"/>
</dbReference>
<dbReference type="InterPro" id="IPR025857">
    <property type="entry name" value="MacB_PCD"/>
</dbReference>
<dbReference type="GO" id="GO:0098797">
    <property type="term" value="C:plasma membrane protein complex"/>
    <property type="evidence" value="ECO:0007669"/>
    <property type="project" value="TreeGrafter"/>
</dbReference>
<comment type="similarity">
    <text evidence="2">Belongs to the ABC-4 integral membrane protein family. LolC/E subfamily.</text>
</comment>
<name>A0A944M851_9GAMM</name>
<keyword evidence="6 7" id="KW-0472">Membrane</keyword>
<feature type="domain" description="MacB-like periplasmic core" evidence="9">
    <location>
        <begin position="434"/>
        <end position="630"/>
    </location>
</feature>
<evidence type="ECO:0000313" key="10">
    <source>
        <dbReference type="EMBL" id="MBT2989024.1"/>
    </source>
</evidence>
<evidence type="ECO:0000256" key="2">
    <source>
        <dbReference type="ARBA" id="ARBA00005236"/>
    </source>
</evidence>
<evidence type="ECO:0000256" key="1">
    <source>
        <dbReference type="ARBA" id="ARBA00004651"/>
    </source>
</evidence>
<comment type="subcellular location">
    <subcellularLocation>
        <location evidence="1">Cell membrane</location>
        <topology evidence="1">Multi-pass membrane protein</topology>
    </subcellularLocation>
</comment>
<accession>A0A944M851</accession>
<dbReference type="PANTHER" id="PTHR30489">
    <property type="entry name" value="LIPOPROTEIN-RELEASING SYSTEM TRANSMEMBRANE PROTEIN LOLE"/>
    <property type="match status" value="1"/>
</dbReference>
<feature type="transmembrane region" description="Helical" evidence="7">
    <location>
        <begin position="269"/>
        <end position="291"/>
    </location>
</feature>
<protein>
    <submittedName>
        <fullName evidence="10">FtsX-like permease family protein</fullName>
    </submittedName>
</protein>
<feature type="transmembrane region" description="Helical" evidence="7">
    <location>
        <begin position="360"/>
        <end position="381"/>
    </location>
</feature>